<dbReference type="PANTHER" id="PTHR42996">
    <property type="entry name" value="PHOSPHATE-BINDING PROTEIN PSTS"/>
    <property type="match status" value="1"/>
</dbReference>
<dbReference type="GO" id="GO:0042301">
    <property type="term" value="F:phosphate ion binding"/>
    <property type="evidence" value="ECO:0007669"/>
    <property type="project" value="InterPro"/>
</dbReference>
<sequence>MRLGLTLLSLAAGLVVAQAAHPFTAVVGGGSTALQNYVAAICDNATQDSNYAGLYLPYYAVGVSTGQNSFLSLDYDYGIGDYPLTDAQAGGAYRPILQIPFVLSSTSIFYNITGNPKLKLSPSVLAQILQGNITTFDDPAILKLNPTLSVPKDQHITVVGRSDSGAAAQIVSDYLSRTAPSDWKLGVNKTLPWPKATHLVMGNGNVTGFINNNTWTIGFADSSGGLKLKITEASIPNQLGTYLTSKQGNYSLSDLGNSTLTLPTSATSSFAKFNTTYLGGNSTYPLISIGYAYSNQDLRQRGDAGAGVKQLLAYFFGPVVLSKGVQDAGLYKPPSSWIKYGVNAIQSITVKSSKVWFQQNSVGPGFSFS</sequence>
<feature type="domain" description="PBP" evidence="5">
    <location>
        <begin position="18"/>
        <end position="316"/>
    </location>
</feature>
<comment type="similarity">
    <text evidence="1">Belongs to the PstS family.</text>
</comment>
<protein>
    <recommendedName>
        <fullName evidence="5">PBP domain-containing protein</fullName>
    </recommendedName>
</protein>
<evidence type="ECO:0000256" key="2">
    <source>
        <dbReference type="ARBA" id="ARBA00022448"/>
    </source>
</evidence>
<dbReference type="PIRSF" id="PIRSF002756">
    <property type="entry name" value="PstS"/>
    <property type="match status" value="1"/>
</dbReference>
<evidence type="ECO:0000313" key="6">
    <source>
        <dbReference type="EMBL" id="KAK9818681.1"/>
    </source>
</evidence>
<evidence type="ECO:0000256" key="1">
    <source>
        <dbReference type="ARBA" id="ARBA00008725"/>
    </source>
</evidence>
<dbReference type="EMBL" id="JALJOS010000057">
    <property type="protein sequence ID" value="KAK9818681.1"/>
    <property type="molecule type" value="Genomic_DNA"/>
</dbReference>
<dbReference type="InterPro" id="IPR050962">
    <property type="entry name" value="Phosphate-bind_PstS"/>
</dbReference>
<feature type="signal peptide" evidence="4">
    <location>
        <begin position="1"/>
        <end position="19"/>
    </location>
</feature>
<gene>
    <name evidence="6" type="ORF">WJX74_005373</name>
</gene>
<keyword evidence="2" id="KW-0813">Transport</keyword>
<keyword evidence="7" id="KW-1185">Reference proteome</keyword>
<accession>A0AAW1PYB1</accession>
<name>A0AAW1PYB1_9CHLO</name>
<proteinExistence type="inferred from homology"/>
<reference evidence="6 7" key="1">
    <citation type="journal article" date="2024" name="Nat. Commun.">
        <title>Phylogenomics reveals the evolutionary origins of lichenization in chlorophyte algae.</title>
        <authorList>
            <person name="Puginier C."/>
            <person name="Libourel C."/>
            <person name="Otte J."/>
            <person name="Skaloud P."/>
            <person name="Haon M."/>
            <person name="Grisel S."/>
            <person name="Petersen M."/>
            <person name="Berrin J.G."/>
            <person name="Delaux P.M."/>
            <person name="Dal Grande F."/>
            <person name="Keller J."/>
        </authorList>
    </citation>
    <scope>NUCLEOTIDE SEQUENCE [LARGE SCALE GENOMIC DNA]</scope>
    <source>
        <strain evidence="6 7">SAG 2145</strain>
    </source>
</reference>
<evidence type="ECO:0000256" key="3">
    <source>
        <dbReference type="ARBA" id="ARBA00022592"/>
    </source>
</evidence>
<dbReference type="Gene3D" id="3.40.190.10">
    <property type="entry name" value="Periplasmic binding protein-like II"/>
    <property type="match status" value="2"/>
</dbReference>
<dbReference type="PANTHER" id="PTHR42996:SF1">
    <property type="entry name" value="PHOSPHATE-BINDING PROTEIN PSTS"/>
    <property type="match status" value="1"/>
</dbReference>
<dbReference type="Pfam" id="PF12849">
    <property type="entry name" value="PBP_like_2"/>
    <property type="match status" value="1"/>
</dbReference>
<evidence type="ECO:0000256" key="4">
    <source>
        <dbReference type="SAM" id="SignalP"/>
    </source>
</evidence>
<dbReference type="AlphaFoldDB" id="A0AAW1PYB1"/>
<keyword evidence="3" id="KW-0592">Phosphate transport</keyword>
<feature type="chain" id="PRO_5043530945" description="PBP domain-containing protein" evidence="4">
    <location>
        <begin position="20"/>
        <end position="369"/>
    </location>
</feature>
<dbReference type="SUPFAM" id="SSF53850">
    <property type="entry name" value="Periplasmic binding protein-like II"/>
    <property type="match status" value="1"/>
</dbReference>
<dbReference type="GO" id="GO:0043190">
    <property type="term" value="C:ATP-binding cassette (ABC) transporter complex"/>
    <property type="evidence" value="ECO:0007669"/>
    <property type="project" value="InterPro"/>
</dbReference>
<keyword evidence="4" id="KW-0732">Signal</keyword>
<comment type="caution">
    <text evidence="6">The sequence shown here is derived from an EMBL/GenBank/DDBJ whole genome shotgun (WGS) entry which is preliminary data.</text>
</comment>
<dbReference type="InterPro" id="IPR005673">
    <property type="entry name" value="ABC_phos-bd_PstS"/>
</dbReference>
<dbReference type="GO" id="GO:0035435">
    <property type="term" value="P:phosphate ion transmembrane transport"/>
    <property type="evidence" value="ECO:0007669"/>
    <property type="project" value="InterPro"/>
</dbReference>
<dbReference type="InterPro" id="IPR024370">
    <property type="entry name" value="PBP_domain"/>
</dbReference>
<organism evidence="6 7">
    <name type="scientific">Apatococcus lobatus</name>
    <dbReference type="NCBI Taxonomy" id="904363"/>
    <lineage>
        <taxon>Eukaryota</taxon>
        <taxon>Viridiplantae</taxon>
        <taxon>Chlorophyta</taxon>
        <taxon>core chlorophytes</taxon>
        <taxon>Trebouxiophyceae</taxon>
        <taxon>Chlorellales</taxon>
        <taxon>Chlorellaceae</taxon>
        <taxon>Apatococcus</taxon>
    </lineage>
</organism>
<evidence type="ECO:0000259" key="5">
    <source>
        <dbReference type="Pfam" id="PF12849"/>
    </source>
</evidence>
<dbReference type="Proteomes" id="UP001438707">
    <property type="component" value="Unassembled WGS sequence"/>
</dbReference>
<evidence type="ECO:0000313" key="7">
    <source>
        <dbReference type="Proteomes" id="UP001438707"/>
    </source>
</evidence>